<dbReference type="EMBL" id="PKMF04000592">
    <property type="protein sequence ID" value="KAK7824819.1"/>
    <property type="molecule type" value="Genomic_DNA"/>
</dbReference>
<dbReference type="AlphaFoldDB" id="A0AAW0JF18"/>
<proteinExistence type="predicted"/>
<evidence type="ECO:0000313" key="1">
    <source>
        <dbReference type="EMBL" id="KAK7824819.1"/>
    </source>
</evidence>
<evidence type="ECO:0000313" key="2">
    <source>
        <dbReference type="Proteomes" id="UP000237347"/>
    </source>
</evidence>
<name>A0AAW0JF18_QUESU</name>
<reference evidence="1 2" key="1">
    <citation type="journal article" date="2018" name="Sci. Data">
        <title>The draft genome sequence of cork oak.</title>
        <authorList>
            <person name="Ramos A.M."/>
            <person name="Usie A."/>
            <person name="Barbosa P."/>
            <person name="Barros P.M."/>
            <person name="Capote T."/>
            <person name="Chaves I."/>
            <person name="Simoes F."/>
            <person name="Abreu I."/>
            <person name="Carrasquinho I."/>
            <person name="Faro C."/>
            <person name="Guimaraes J.B."/>
            <person name="Mendonca D."/>
            <person name="Nobrega F."/>
            <person name="Rodrigues L."/>
            <person name="Saibo N.J.M."/>
            <person name="Varela M.C."/>
            <person name="Egas C."/>
            <person name="Matos J."/>
            <person name="Miguel C.M."/>
            <person name="Oliveira M.M."/>
            <person name="Ricardo C.P."/>
            <person name="Goncalves S."/>
        </authorList>
    </citation>
    <scope>NUCLEOTIDE SEQUENCE [LARGE SCALE GENOMIC DNA]</scope>
    <source>
        <strain evidence="2">cv. HL8</strain>
    </source>
</reference>
<dbReference type="GO" id="GO:0016020">
    <property type="term" value="C:membrane"/>
    <property type="evidence" value="ECO:0007669"/>
    <property type="project" value="TreeGrafter"/>
</dbReference>
<dbReference type="Gene3D" id="1.10.510.10">
    <property type="entry name" value="Transferase(Phosphotransferase) domain 1"/>
    <property type="match status" value="1"/>
</dbReference>
<dbReference type="GO" id="GO:0016301">
    <property type="term" value="F:kinase activity"/>
    <property type="evidence" value="ECO:0007669"/>
    <property type="project" value="UniProtKB-KW"/>
</dbReference>
<dbReference type="Proteomes" id="UP000237347">
    <property type="component" value="Unassembled WGS sequence"/>
</dbReference>
<gene>
    <name evidence="1" type="ORF">CFP56_034011</name>
</gene>
<sequence length="155" mass="16561">MDISGNQLSGNIPAITKRYSILQQLKVIIQTSSFIVLVCALGLYGLGGKASTSGDVYSFGILLLEMIIAKKRTDGIFQEGLSINKFISKVHESSGWEISGVEVAGGEGYACWKLVSAETSGTEGKGEGFSTVFMSISKLGRKTKKLSGHRQRPPA</sequence>
<accession>A0AAW0JF18</accession>
<dbReference type="PANTHER" id="PTHR48055:SF55">
    <property type="entry name" value="PROTEIN KINASE DOMAIN-CONTAINING PROTEIN"/>
    <property type="match status" value="1"/>
</dbReference>
<comment type="caution">
    <text evidence="1">The sequence shown here is derived from an EMBL/GenBank/DDBJ whole genome shotgun (WGS) entry which is preliminary data.</text>
</comment>
<dbReference type="PANTHER" id="PTHR48055">
    <property type="entry name" value="LEUCINE-RICH REPEAT RECEPTOR PROTEIN KINASE EMS1"/>
    <property type="match status" value="1"/>
</dbReference>
<organism evidence="1 2">
    <name type="scientific">Quercus suber</name>
    <name type="common">Cork oak</name>
    <dbReference type="NCBI Taxonomy" id="58331"/>
    <lineage>
        <taxon>Eukaryota</taxon>
        <taxon>Viridiplantae</taxon>
        <taxon>Streptophyta</taxon>
        <taxon>Embryophyta</taxon>
        <taxon>Tracheophyta</taxon>
        <taxon>Spermatophyta</taxon>
        <taxon>Magnoliopsida</taxon>
        <taxon>eudicotyledons</taxon>
        <taxon>Gunneridae</taxon>
        <taxon>Pentapetalae</taxon>
        <taxon>rosids</taxon>
        <taxon>fabids</taxon>
        <taxon>Fagales</taxon>
        <taxon>Fagaceae</taxon>
        <taxon>Quercus</taxon>
    </lineage>
</organism>
<dbReference type="InterPro" id="IPR051564">
    <property type="entry name" value="LRR_receptor-like_kinase"/>
</dbReference>
<keyword evidence="2" id="KW-1185">Reference proteome</keyword>
<protein>
    <submittedName>
        <fullName evidence="1">Leucine-rich repeat receptor-like serine/threonine-protein kinase</fullName>
    </submittedName>
</protein>